<sequence length="253" mass="28427">MSERLIEAKDLCVRRQGGLVLDNVSLALGERDFITLIGPNGAGKSVLLRHLLKLETPDSGSVTHKQGLRIGYIPERFQIDPTLPMPVRRFLTLNNNQPADALAELVAETRCDMLLDKPLAALSGGEMQRVLLARALSNQPHVLMLDEPAQNLDVSGQLQFYRLIDELYEKRDLSVLMVSHDLHMVMSSTRQVVCLYHHICCSGAPDSIARDPEFIQMFGGEMAQMMAVYQHSHSHDHTHDDAYDHTHHHEVKP</sequence>
<dbReference type="PANTHER" id="PTHR42734">
    <property type="entry name" value="METAL TRANSPORT SYSTEM ATP-BINDING PROTEIN TM_0124-RELATED"/>
    <property type="match status" value="1"/>
</dbReference>
<keyword evidence="4" id="KW-0862">Zinc</keyword>
<dbReference type="InterPro" id="IPR003593">
    <property type="entry name" value="AAA+_ATPase"/>
</dbReference>
<dbReference type="InterPro" id="IPR050153">
    <property type="entry name" value="Metal_Ion_Import_ABC"/>
</dbReference>
<gene>
    <name evidence="11" type="ORF">ISQ19_00590</name>
</gene>
<evidence type="ECO:0000256" key="8">
    <source>
        <dbReference type="ARBA" id="ARBA00023065"/>
    </source>
</evidence>
<evidence type="ECO:0000256" key="5">
    <source>
        <dbReference type="ARBA" id="ARBA00022840"/>
    </source>
</evidence>
<dbReference type="GO" id="GO:0016887">
    <property type="term" value="F:ATP hydrolysis activity"/>
    <property type="evidence" value="ECO:0007669"/>
    <property type="project" value="InterPro"/>
</dbReference>
<reference evidence="11" key="1">
    <citation type="submission" date="2020-10" db="EMBL/GenBank/DDBJ databases">
        <title>Microbiome of the Black Sea water column analyzed by genome centric metagenomics.</title>
        <authorList>
            <person name="Cabello-Yeves P.J."/>
            <person name="Callieri C."/>
            <person name="Picazo A."/>
            <person name="Mehrshad M."/>
            <person name="Haro-Moreno J.M."/>
            <person name="Roda-Garcia J."/>
            <person name="Dzembekova N."/>
            <person name="Slabakova V."/>
            <person name="Slabakova N."/>
            <person name="Moncheva S."/>
            <person name="Rodriguez-Valera F."/>
        </authorList>
    </citation>
    <scope>NUCLEOTIDE SEQUENCE</scope>
    <source>
        <strain evidence="11">BS307-5m-G5</strain>
    </source>
</reference>
<evidence type="ECO:0000256" key="1">
    <source>
        <dbReference type="ARBA" id="ARBA00022448"/>
    </source>
</evidence>
<keyword evidence="5 11" id="KW-0067">ATP-binding</keyword>
<dbReference type="PROSITE" id="PS00211">
    <property type="entry name" value="ABC_TRANSPORTER_1"/>
    <property type="match status" value="1"/>
</dbReference>
<feature type="domain" description="ABC transporter" evidence="10">
    <location>
        <begin position="6"/>
        <end position="222"/>
    </location>
</feature>
<dbReference type="InterPro" id="IPR017871">
    <property type="entry name" value="ABC_transporter-like_CS"/>
</dbReference>
<evidence type="ECO:0000256" key="2">
    <source>
        <dbReference type="ARBA" id="ARBA00022475"/>
    </source>
</evidence>
<evidence type="ECO:0000313" key="12">
    <source>
        <dbReference type="Proteomes" id="UP000785783"/>
    </source>
</evidence>
<dbReference type="InterPro" id="IPR003439">
    <property type="entry name" value="ABC_transporter-like_ATP-bd"/>
</dbReference>
<evidence type="ECO:0000259" key="10">
    <source>
        <dbReference type="PROSITE" id="PS50893"/>
    </source>
</evidence>
<evidence type="ECO:0000313" key="11">
    <source>
        <dbReference type="EMBL" id="MBL6761176.1"/>
    </source>
</evidence>
<dbReference type="Proteomes" id="UP000785783">
    <property type="component" value="Unassembled WGS sequence"/>
</dbReference>
<keyword evidence="3" id="KW-0547">Nucleotide-binding</keyword>
<accession>A0A937HEA9</accession>
<keyword evidence="7" id="KW-1278">Translocase</keyword>
<dbReference type="GO" id="GO:0006829">
    <property type="term" value="P:zinc ion transport"/>
    <property type="evidence" value="ECO:0007669"/>
    <property type="project" value="UniProtKB-KW"/>
</dbReference>
<dbReference type="AlphaFoldDB" id="A0A937HEA9"/>
<keyword evidence="2" id="KW-1003">Cell membrane</keyword>
<evidence type="ECO:0000256" key="7">
    <source>
        <dbReference type="ARBA" id="ARBA00022967"/>
    </source>
</evidence>
<dbReference type="SUPFAM" id="SSF52540">
    <property type="entry name" value="P-loop containing nucleoside triphosphate hydrolases"/>
    <property type="match status" value="1"/>
</dbReference>
<comment type="caution">
    <text evidence="11">The sequence shown here is derived from an EMBL/GenBank/DDBJ whole genome shotgun (WGS) entry which is preliminary data.</text>
</comment>
<dbReference type="PROSITE" id="PS50893">
    <property type="entry name" value="ABC_TRANSPORTER_2"/>
    <property type="match status" value="1"/>
</dbReference>
<keyword evidence="9" id="KW-0472">Membrane</keyword>
<dbReference type="PANTHER" id="PTHR42734:SF9">
    <property type="entry name" value="ZINC IMPORT ATP-BINDING PROTEIN ZNUC"/>
    <property type="match status" value="1"/>
</dbReference>
<dbReference type="GO" id="GO:0005524">
    <property type="term" value="F:ATP binding"/>
    <property type="evidence" value="ECO:0007669"/>
    <property type="project" value="UniProtKB-KW"/>
</dbReference>
<dbReference type="EMBL" id="JADHOK010000003">
    <property type="protein sequence ID" value="MBL6761176.1"/>
    <property type="molecule type" value="Genomic_DNA"/>
</dbReference>
<dbReference type="Pfam" id="PF00005">
    <property type="entry name" value="ABC_tran"/>
    <property type="match status" value="1"/>
</dbReference>
<evidence type="ECO:0000256" key="6">
    <source>
        <dbReference type="ARBA" id="ARBA00022906"/>
    </source>
</evidence>
<evidence type="ECO:0000256" key="3">
    <source>
        <dbReference type="ARBA" id="ARBA00022741"/>
    </source>
</evidence>
<keyword evidence="6" id="KW-0864">Zinc transport</keyword>
<protein>
    <submittedName>
        <fullName evidence="11">ATP-binding cassette domain-containing protein</fullName>
    </submittedName>
</protein>
<proteinExistence type="predicted"/>
<keyword evidence="1" id="KW-0813">Transport</keyword>
<evidence type="ECO:0000256" key="4">
    <source>
        <dbReference type="ARBA" id="ARBA00022833"/>
    </source>
</evidence>
<keyword evidence="8" id="KW-0406">Ion transport</keyword>
<evidence type="ECO:0000256" key="9">
    <source>
        <dbReference type="ARBA" id="ARBA00023136"/>
    </source>
</evidence>
<dbReference type="InterPro" id="IPR027417">
    <property type="entry name" value="P-loop_NTPase"/>
</dbReference>
<dbReference type="SMART" id="SM00382">
    <property type="entry name" value="AAA"/>
    <property type="match status" value="1"/>
</dbReference>
<name>A0A937HEA9_9PROT</name>
<dbReference type="GO" id="GO:0010043">
    <property type="term" value="P:response to zinc ion"/>
    <property type="evidence" value="ECO:0007669"/>
    <property type="project" value="TreeGrafter"/>
</dbReference>
<dbReference type="Gene3D" id="3.40.50.300">
    <property type="entry name" value="P-loop containing nucleotide triphosphate hydrolases"/>
    <property type="match status" value="1"/>
</dbReference>
<organism evidence="11 12">
    <name type="scientific">PS1 clade bacterium</name>
    <dbReference type="NCBI Taxonomy" id="2175152"/>
    <lineage>
        <taxon>Bacteria</taxon>
        <taxon>Pseudomonadati</taxon>
        <taxon>Pseudomonadota</taxon>
        <taxon>Alphaproteobacteria</taxon>
        <taxon>PS1 clade</taxon>
    </lineage>
</organism>